<dbReference type="EMBL" id="CM000782">
    <property type="protein sequence ID" value="AQK85448.1"/>
    <property type="molecule type" value="Genomic_DNA"/>
</dbReference>
<sequence>MERSDTCPICGKEMEFCESP</sequence>
<organism evidence="1">
    <name type="scientific">Zea mays</name>
    <name type="common">Maize</name>
    <dbReference type="NCBI Taxonomy" id="4577"/>
    <lineage>
        <taxon>Eukaryota</taxon>
        <taxon>Viridiplantae</taxon>
        <taxon>Streptophyta</taxon>
        <taxon>Embryophyta</taxon>
        <taxon>Tracheophyta</taxon>
        <taxon>Spermatophyta</taxon>
        <taxon>Magnoliopsida</taxon>
        <taxon>Liliopsida</taxon>
        <taxon>Poales</taxon>
        <taxon>Poaceae</taxon>
        <taxon>PACMAD clade</taxon>
        <taxon>Panicoideae</taxon>
        <taxon>Andropogonodae</taxon>
        <taxon>Andropogoneae</taxon>
        <taxon>Tripsacinae</taxon>
        <taxon>Zea</taxon>
    </lineage>
</organism>
<proteinExistence type="predicted"/>
<name>A0A1D6M2N9_MAIZE</name>
<dbReference type="AlphaFoldDB" id="A0A1D6M2N9"/>
<protein>
    <submittedName>
        <fullName evidence="1">Uncharacterized protein</fullName>
    </submittedName>
</protein>
<gene>
    <name evidence="1" type="ORF">ZEAMMB73_Zm00001d037997</name>
</gene>
<reference evidence="1" key="1">
    <citation type="submission" date="2015-12" db="EMBL/GenBank/DDBJ databases">
        <title>Update maize B73 reference genome by single molecule sequencing technologies.</title>
        <authorList>
            <consortium name="Maize Genome Sequencing Project"/>
            <person name="Ware D."/>
        </authorList>
    </citation>
    <scope>NUCLEOTIDE SEQUENCE</scope>
    <source>
        <tissue evidence="1">Seedling</tissue>
    </source>
</reference>
<dbReference type="InParanoid" id="A0A1D6M2N9"/>
<evidence type="ECO:0000313" key="1">
    <source>
        <dbReference type="EMBL" id="AQK85448.1"/>
    </source>
</evidence>
<accession>A0A1D6M2N9</accession>